<dbReference type="EMBL" id="SBJO01000023">
    <property type="protein sequence ID" value="KAF9764422.1"/>
    <property type="molecule type" value="Genomic_DNA"/>
</dbReference>
<protein>
    <submittedName>
        <fullName evidence="1">Uncharacterized protein</fullName>
    </submittedName>
</protein>
<comment type="caution">
    <text evidence="1">The sequence shown here is derived from an EMBL/GenBank/DDBJ whole genome shotgun (WGS) entry which is preliminary data.</text>
</comment>
<name>A0A9P6H0P0_9MICR</name>
<dbReference type="AlphaFoldDB" id="A0A9P6H0P0"/>
<accession>A0A9P6H0P0</accession>
<dbReference type="OrthoDB" id="2195288at2759"/>
<dbReference type="SUPFAM" id="SSF48371">
    <property type="entry name" value="ARM repeat"/>
    <property type="match status" value="1"/>
</dbReference>
<evidence type="ECO:0000313" key="1">
    <source>
        <dbReference type="EMBL" id="KAF9764422.1"/>
    </source>
</evidence>
<gene>
    <name evidence="1" type="ORF">NGRA_0574</name>
</gene>
<organism evidence="1 2">
    <name type="scientific">Nosema granulosis</name>
    <dbReference type="NCBI Taxonomy" id="83296"/>
    <lineage>
        <taxon>Eukaryota</taxon>
        <taxon>Fungi</taxon>
        <taxon>Fungi incertae sedis</taxon>
        <taxon>Microsporidia</taxon>
        <taxon>Nosematidae</taxon>
        <taxon>Nosema</taxon>
    </lineage>
</organism>
<dbReference type="InterPro" id="IPR016024">
    <property type="entry name" value="ARM-type_fold"/>
</dbReference>
<sequence>MQRESNDRLKRVLSAINTVLEENNIPNTPHNIIKYTSSTILSSPTSNIKDLLSVLFIYQDFLQEEEDLVRKLLENKMEDKAFRIMKVFLKRGRGCVGHVVILLEYYLQTNNGKGTIQQYIAEDPKVFLEGMEKLSSEDFLKIAGDFFDELLESGLEIEKVKAVVDGRDGKEVLKIMMKYTQWLSCQEISYKQNAVDENLGKKIQENEVALLTPSNLITPSNLKSEISYILGILKKINFSSLTLRIIGEILKIDRIFYCRFSKNIFEMDKDTKILIKNIISSEETSFKAIEEFFTAAKHIILPELIEITRDLCERYNSDGGEKMVPILRTIACTVGLLELSSIMNQEMDYLRWIPVLSGTCNNDISFFMQIYHRVAEKEKIYQLLPAFCNYSTDNCGKMGEFYRVVLECINNKMYYSIACNGIRNIILSQELNLSKTILLRSSIPRETSSAFLEAFCSQEIFFEILRNYNNEELPKELLFTIAKRKTVDLDATGSILFNYILSYPENPPIVLKEGIAITDIKDCLNYAKFFLYASPPSLEIPSRVLELCSSDNPQIQKKAYEFLFYLQKSEKIPLCVCEHVNSKDLLGSIKPSSTKYKLLYLSEVFNKQCLCKGDKRSSLLQSIILTGNISSKRVAEDILDNFFMHNAERDFILEFILRGLKANNLEIVSGCLSTFSYILNKYSTAIPGSTQKEVYRFICESYKTVNALVIIKSLNIFIKHTEEIVDEEINKILEFYVESRKKKYRSDIKEVVHLLIQKNLPVSRKLKRYTKFRIPTNRQTLTITKNNEIIISEEK</sequence>
<dbReference type="Proteomes" id="UP000740883">
    <property type="component" value="Unassembled WGS sequence"/>
</dbReference>
<keyword evidence="2" id="KW-1185">Reference proteome</keyword>
<proteinExistence type="predicted"/>
<evidence type="ECO:0000313" key="2">
    <source>
        <dbReference type="Proteomes" id="UP000740883"/>
    </source>
</evidence>
<reference evidence="1 2" key="1">
    <citation type="journal article" date="2020" name="Genome Biol. Evol.">
        <title>Comparative genomics of strictly vertically transmitted, feminizing microsporidia endosymbionts of amphipod crustaceans.</title>
        <authorList>
            <person name="Cormier A."/>
            <person name="Chebbi M.A."/>
            <person name="Giraud I."/>
            <person name="Wattier R."/>
            <person name="Teixeira M."/>
            <person name="Gilbert C."/>
            <person name="Rigaud T."/>
            <person name="Cordaux R."/>
        </authorList>
    </citation>
    <scope>NUCLEOTIDE SEQUENCE [LARGE SCALE GENOMIC DNA]</scope>
    <source>
        <strain evidence="1 2">Ou3-Ou53</strain>
    </source>
</reference>